<dbReference type="STRING" id="483913.AN935_13195"/>
<evidence type="ECO:0000313" key="11">
    <source>
        <dbReference type="EMBL" id="KIU12977.1"/>
    </source>
</evidence>
<dbReference type="SUPFAM" id="SSF49899">
    <property type="entry name" value="Concanavalin A-like lectins/glucanases"/>
    <property type="match status" value="1"/>
</dbReference>
<dbReference type="Proteomes" id="UP000032247">
    <property type="component" value="Unassembled WGS sequence"/>
</dbReference>
<evidence type="ECO:0000256" key="5">
    <source>
        <dbReference type="ARBA" id="ARBA00023295"/>
    </source>
</evidence>
<dbReference type="InterPro" id="IPR013148">
    <property type="entry name" value="Glyco_hydro_32_N"/>
</dbReference>
<dbReference type="Pfam" id="PF08244">
    <property type="entry name" value="Glyco_hydro_32C"/>
    <property type="match status" value="1"/>
</dbReference>
<dbReference type="Pfam" id="PF06439">
    <property type="entry name" value="3keto-disac_hyd"/>
    <property type="match status" value="1"/>
</dbReference>
<proteinExistence type="inferred from homology"/>
<dbReference type="InterPro" id="IPR023296">
    <property type="entry name" value="Glyco_hydro_beta-prop_sf"/>
</dbReference>
<dbReference type="GO" id="GO:0004575">
    <property type="term" value="F:sucrose alpha-glucosidase activity"/>
    <property type="evidence" value="ECO:0007669"/>
    <property type="project" value="TreeGrafter"/>
</dbReference>
<organism evidence="11 12">
    <name type="scientific">Bacillus subtilis</name>
    <dbReference type="NCBI Taxonomy" id="1423"/>
    <lineage>
        <taxon>Bacteria</taxon>
        <taxon>Bacillati</taxon>
        <taxon>Bacillota</taxon>
        <taxon>Bacilli</taxon>
        <taxon>Bacillales</taxon>
        <taxon>Bacillaceae</taxon>
        <taxon>Bacillus</taxon>
    </lineage>
</organism>
<evidence type="ECO:0000256" key="6">
    <source>
        <dbReference type="RuleBase" id="RU362110"/>
    </source>
</evidence>
<keyword evidence="5 6" id="KW-0326">Glycosidase</keyword>
<dbReference type="GO" id="GO:0005737">
    <property type="term" value="C:cytoplasm"/>
    <property type="evidence" value="ECO:0007669"/>
    <property type="project" value="TreeGrafter"/>
</dbReference>
<dbReference type="InterPro" id="IPR001362">
    <property type="entry name" value="Glyco_hydro_32"/>
</dbReference>
<keyword evidence="3 6" id="KW-0378">Hydrolase</keyword>
<dbReference type="PROSITE" id="PS00609">
    <property type="entry name" value="GLYCOSYL_HYDROL_F32"/>
    <property type="match status" value="1"/>
</dbReference>
<dbReference type="SUPFAM" id="SSF75005">
    <property type="entry name" value="Arabinanase/levansucrase/invertase"/>
    <property type="match status" value="1"/>
</dbReference>
<protein>
    <submittedName>
        <fullName evidence="11">Levanase</fullName>
    </submittedName>
</protein>
<evidence type="ECO:0000259" key="10">
    <source>
        <dbReference type="Pfam" id="PF08244"/>
    </source>
</evidence>
<accession>A0A0D1L3S7</accession>
<dbReference type="FunFam" id="2.60.120.560:FF:000003">
    <property type="entry name" value="Extracellular exo-inulinase inuE"/>
    <property type="match status" value="1"/>
</dbReference>
<evidence type="ECO:0000256" key="2">
    <source>
        <dbReference type="ARBA" id="ARBA00022729"/>
    </source>
</evidence>
<dbReference type="InterPro" id="IPR013320">
    <property type="entry name" value="ConA-like_dom_sf"/>
</dbReference>
<dbReference type="AlphaFoldDB" id="A0A0D1L3S7"/>
<evidence type="ECO:0000259" key="9">
    <source>
        <dbReference type="Pfam" id="PF06439"/>
    </source>
</evidence>
<feature type="chain" id="PRO_5002232530" evidence="7">
    <location>
        <begin position="33"/>
        <end position="685"/>
    </location>
</feature>
<comment type="similarity">
    <text evidence="1 6">Belongs to the glycosyl hydrolase 32 family.</text>
</comment>
<evidence type="ECO:0000256" key="4">
    <source>
        <dbReference type="ARBA" id="ARBA00023277"/>
    </source>
</evidence>
<dbReference type="PANTHER" id="PTHR42800">
    <property type="entry name" value="EXOINULINASE INUD (AFU_ORTHOLOGUE AFUA_5G00480)"/>
    <property type="match status" value="1"/>
</dbReference>
<keyword evidence="4" id="KW-0119">Carbohydrate metabolism</keyword>
<dbReference type="SMART" id="SM00640">
    <property type="entry name" value="Glyco_32"/>
    <property type="match status" value="1"/>
</dbReference>
<evidence type="ECO:0000259" key="8">
    <source>
        <dbReference type="Pfam" id="PF00251"/>
    </source>
</evidence>
<dbReference type="PATRIC" id="fig|1423.173.peg.99"/>
<dbReference type="CDD" id="cd18622">
    <property type="entry name" value="GH32_Inu-like"/>
    <property type="match status" value="1"/>
</dbReference>
<dbReference type="GO" id="GO:0005987">
    <property type="term" value="P:sucrose catabolic process"/>
    <property type="evidence" value="ECO:0007669"/>
    <property type="project" value="TreeGrafter"/>
</dbReference>
<name>A0A0D1L3S7_BACIU</name>
<evidence type="ECO:0000256" key="3">
    <source>
        <dbReference type="ARBA" id="ARBA00022801"/>
    </source>
</evidence>
<gene>
    <name evidence="11" type="ORF">SC09_Contig17orf00105</name>
</gene>
<keyword evidence="2 7" id="KW-0732">Signal</keyword>
<feature type="domain" description="Glycosyl hydrolase family 32 C-terminal" evidence="10">
    <location>
        <begin position="360"/>
        <end position="515"/>
    </location>
</feature>
<reference evidence="11 12" key="1">
    <citation type="submission" date="2014-12" db="EMBL/GenBank/DDBJ databases">
        <title>Comparative genome analysis of Bacillus coagulans HM-08, Clostridium butyricum HM-68, Bacillus subtilis HM-66 and Bacillus licheniformis BL-09.</title>
        <authorList>
            <person name="Zhang H."/>
        </authorList>
    </citation>
    <scope>NUCLEOTIDE SEQUENCE [LARGE SCALE GENOMIC DNA]</scope>
    <source>
        <strain evidence="11 12">HM-66</strain>
    </source>
</reference>
<feature type="domain" description="Glycosyl hydrolase family 32 N-terminal" evidence="8">
    <location>
        <begin position="47"/>
        <end position="357"/>
    </location>
</feature>
<dbReference type="InterPro" id="IPR010496">
    <property type="entry name" value="AL/BT2_dom"/>
</dbReference>
<dbReference type="InterPro" id="IPR013189">
    <property type="entry name" value="Glyco_hydro_32_C"/>
</dbReference>
<sequence length="685" mass="76873">MKRGAKEQMKKRLIQVMIMFTLLLTMAFSADAADSSYYDEDYRPQYHFTPEANWMNDPNGMVYYAGEYHLFYQYHPYGLQWGPMHWGHAVSKDLVTWEHLPVALYPDEKGTIFSGSAVVDQNNTSGFQTGKEKPLVAIYTQDREGHQVQSIAYSNDKGRTWTKYAGNPVIPNPGKKDFRDPKVFWYEKEKKWVMVLAAGDRILIYTSKNLKQWTYASEFGQDQGSHGGVWECPDLFELPVDGNPNRKKWVMQVSVGNGAVSGGSGMQYFVGDFDGTHFKNENPSDKVLWTDYGRDFYAAVSWSDIPSTDSRRLWLGWMSNWQYANDVPTSPWRSATSIPRELKLKAFTEGVRVVQTPVKELETIRGTSKKWKNLTISPASHNVLAGQSGEAYEINAEFKVSPGSAAEFGFKVRTGENQFTKVGYDRRNAKLFVDRSESGNNTFNPAFNTGKETAPLKPVNGKVKMRIFVDRSSVEVFGNDGKQVITDIILPDRSSKGLELYAAIGGVKVKSLTIHPLKKVWGTSPFMSNLTGWTTVNGTWADTIEGKQGRSDGDSFILSSASGSDFTYESDITIKDGNGRGAGALMFRSDKDAKNGYLANVDAKHDLVKFFKFENGAASVIAEYKTPIDVNKKYHLKTEAEGDRFKIYLDDRLVIDANDSAFSEGQFGLNVWDATAVFQNVKKES</sequence>
<dbReference type="Gene3D" id="2.115.10.20">
    <property type="entry name" value="Glycosyl hydrolase domain, family 43"/>
    <property type="match status" value="1"/>
</dbReference>
<dbReference type="FunFam" id="2.115.10.20:FF:000003">
    <property type="entry name" value="Levanbiose-producing levanase"/>
    <property type="match status" value="1"/>
</dbReference>
<feature type="domain" description="3-keto-alpha-glucoside-1,2-lyase/3-keto-2-hydroxy-glucal hydratase" evidence="9">
    <location>
        <begin position="529"/>
        <end position="682"/>
    </location>
</feature>
<dbReference type="EMBL" id="JXBC01000001">
    <property type="protein sequence ID" value="KIU12977.1"/>
    <property type="molecule type" value="Genomic_DNA"/>
</dbReference>
<comment type="caution">
    <text evidence="11">The sequence shown here is derived from an EMBL/GenBank/DDBJ whole genome shotgun (WGS) entry which is preliminary data.</text>
</comment>
<evidence type="ECO:0000313" key="12">
    <source>
        <dbReference type="Proteomes" id="UP000032247"/>
    </source>
</evidence>
<evidence type="ECO:0000256" key="7">
    <source>
        <dbReference type="SAM" id="SignalP"/>
    </source>
</evidence>
<evidence type="ECO:0000256" key="1">
    <source>
        <dbReference type="ARBA" id="ARBA00009902"/>
    </source>
</evidence>
<feature type="signal peptide" evidence="7">
    <location>
        <begin position="1"/>
        <end position="32"/>
    </location>
</feature>
<dbReference type="Gene3D" id="2.60.120.560">
    <property type="entry name" value="Exo-inulinase, domain 1"/>
    <property type="match status" value="2"/>
</dbReference>
<dbReference type="Pfam" id="PF00251">
    <property type="entry name" value="Glyco_hydro_32N"/>
    <property type="match status" value="1"/>
</dbReference>
<dbReference type="InterPro" id="IPR018053">
    <property type="entry name" value="Glyco_hydro_32_AS"/>
</dbReference>
<dbReference type="PANTHER" id="PTHR42800:SF1">
    <property type="entry name" value="EXOINULINASE INUD (AFU_ORTHOLOGUE AFUA_5G00480)"/>
    <property type="match status" value="1"/>
</dbReference>